<keyword evidence="4" id="KW-1185">Reference proteome</keyword>
<dbReference type="InterPro" id="IPR036890">
    <property type="entry name" value="HATPase_C_sf"/>
</dbReference>
<keyword evidence="1" id="KW-0723">Serine/threonine-protein kinase</keyword>
<dbReference type="InterPro" id="IPR050267">
    <property type="entry name" value="Anti-sigma-factor_SerPK"/>
</dbReference>
<dbReference type="PANTHER" id="PTHR35526:SF3">
    <property type="entry name" value="ANTI-SIGMA-F FACTOR RSBW"/>
    <property type="match status" value="1"/>
</dbReference>
<evidence type="ECO:0000313" key="3">
    <source>
        <dbReference type="EMBL" id="MDT0464139.1"/>
    </source>
</evidence>
<dbReference type="Gene3D" id="3.30.565.10">
    <property type="entry name" value="Histidine kinase-like ATPase, C-terminal domain"/>
    <property type="match status" value="1"/>
</dbReference>
<sequence length="151" mass="15575">MRPAELPAQDDGKQAFRAVMTAASARTHVLAVVRGNWDTSGRPPAEQAVTDLLLVTSELVSNAIRHGGGVVAFEATPARDGIRLTVRDRSPDIPTVAFGSGALPVGHDDGGGYGWPLIIKLAYDIVIEPCADGGKAVSVVVPLGTGPEPTG</sequence>
<dbReference type="CDD" id="cd16936">
    <property type="entry name" value="HATPase_RsbW-like"/>
    <property type="match status" value="1"/>
</dbReference>
<dbReference type="GO" id="GO:0005524">
    <property type="term" value="F:ATP binding"/>
    <property type="evidence" value="ECO:0007669"/>
    <property type="project" value="UniProtKB-KW"/>
</dbReference>
<evidence type="ECO:0000259" key="2">
    <source>
        <dbReference type="Pfam" id="PF13581"/>
    </source>
</evidence>
<accession>A0ABU2TT79</accession>
<keyword evidence="1" id="KW-0808">Transferase</keyword>
<keyword evidence="3" id="KW-0547">Nucleotide-binding</keyword>
<dbReference type="RefSeq" id="WP_311695185.1">
    <property type="nucleotide sequence ID" value="NZ_JAVREY010000013.1"/>
</dbReference>
<proteinExistence type="predicted"/>
<protein>
    <submittedName>
        <fullName evidence="3">ATP-binding protein</fullName>
    </submittedName>
</protein>
<reference evidence="4" key="1">
    <citation type="submission" date="2023-07" db="EMBL/GenBank/DDBJ databases">
        <title>30 novel species of actinomycetes from the DSMZ collection.</title>
        <authorList>
            <person name="Nouioui I."/>
        </authorList>
    </citation>
    <scope>NUCLEOTIDE SEQUENCE [LARGE SCALE GENOMIC DNA]</scope>
    <source>
        <strain evidence="4">DSM 41699</strain>
    </source>
</reference>
<gene>
    <name evidence="3" type="ORF">RM764_14090</name>
</gene>
<dbReference type="Pfam" id="PF13581">
    <property type="entry name" value="HATPase_c_2"/>
    <property type="match status" value="1"/>
</dbReference>
<evidence type="ECO:0000256" key="1">
    <source>
        <dbReference type="ARBA" id="ARBA00022527"/>
    </source>
</evidence>
<keyword evidence="1" id="KW-0418">Kinase</keyword>
<dbReference type="InterPro" id="IPR003594">
    <property type="entry name" value="HATPase_dom"/>
</dbReference>
<organism evidence="3 4">
    <name type="scientific">Streptomyces gibsoniae</name>
    <dbReference type="NCBI Taxonomy" id="3075529"/>
    <lineage>
        <taxon>Bacteria</taxon>
        <taxon>Bacillati</taxon>
        <taxon>Actinomycetota</taxon>
        <taxon>Actinomycetes</taxon>
        <taxon>Kitasatosporales</taxon>
        <taxon>Streptomycetaceae</taxon>
        <taxon>Streptomyces</taxon>
    </lineage>
</organism>
<dbReference type="SUPFAM" id="SSF55874">
    <property type="entry name" value="ATPase domain of HSP90 chaperone/DNA topoisomerase II/histidine kinase"/>
    <property type="match status" value="1"/>
</dbReference>
<dbReference type="EMBL" id="JAVREY010000013">
    <property type="protein sequence ID" value="MDT0464139.1"/>
    <property type="molecule type" value="Genomic_DNA"/>
</dbReference>
<comment type="caution">
    <text evidence="3">The sequence shown here is derived from an EMBL/GenBank/DDBJ whole genome shotgun (WGS) entry which is preliminary data.</text>
</comment>
<dbReference type="Proteomes" id="UP001183809">
    <property type="component" value="Unassembled WGS sequence"/>
</dbReference>
<feature type="domain" description="Histidine kinase/HSP90-like ATPase" evidence="2">
    <location>
        <begin position="43"/>
        <end position="139"/>
    </location>
</feature>
<name>A0ABU2TT79_9ACTN</name>
<evidence type="ECO:0000313" key="4">
    <source>
        <dbReference type="Proteomes" id="UP001183809"/>
    </source>
</evidence>
<dbReference type="PANTHER" id="PTHR35526">
    <property type="entry name" value="ANTI-SIGMA-F FACTOR RSBW-RELATED"/>
    <property type="match status" value="1"/>
</dbReference>
<keyword evidence="3" id="KW-0067">ATP-binding</keyword>